<evidence type="ECO:0000259" key="3">
    <source>
        <dbReference type="PROSITE" id="PS50887"/>
    </source>
</evidence>
<accession>A0A239CRG0</accession>
<reference evidence="5" key="1">
    <citation type="submission" date="2017-06" db="EMBL/GenBank/DDBJ databases">
        <authorList>
            <person name="Varghese N."/>
            <person name="Submissions S."/>
        </authorList>
    </citation>
    <scope>NUCLEOTIDE SEQUENCE [LARGE SCALE GENOMIC DNA]</scope>
    <source>
        <strain evidence="5">JCM 23211</strain>
    </source>
</reference>
<protein>
    <submittedName>
        <fullName evidence="4">Diguanylate cyclase (GGDEF) domain-containing protein</fullName>
    </submittedName>
</protein>
<dbReference type="InterPro" id="IPR000160">
    <property type="entry name" value="GGDEF_dom"/>
</dbReference>
<feature type="transmembrane region" description="Helical" evidence="2">
    <location>
        <begin position="172"/>
        <end position="194"/>
    </location>
</feature>
<feature type="transmembrane region" description="Helical" evidence="2">
    <location>
        <begin position="285"/>
        <end position="305"/>
    </location>
</feature>
<dbReference type="RefSeq" id="WP_089242680.1">
    <property type="nucleotide sequence ID" value="NZ_FZOW01000001.1"/>
</dbReference>
<dbReference type="InterPro" id="IPR043128">
    <property type="entry name" value="Rev_trsase/Diguanyl_cyclase"/>
</dbReference>
<dbReference type="EMBL" id="FZOW01000001">
    <property type="protein sequence ID" value="SNS22677.1"/>
    <property type="molecule type" value="Genomic_DNA"/>
</dbReference>
<evidence type="ECO:0000313" key="4">
    <source>
        <dbReference type="EMBL" id="SNS22677.1"/>
    </source>
</evidence>
<evidence type="ECO:0000256" key="2">
    <source>
        <dbReference type="SAM" id="Phobius"/>
    </source>
</evidence>
<dbReference type="PANTHER" id="PTHR46663:SF2">
    <property type="entry name" value="GGDEF DOMAIN-CONTAINING PROTEIN"/>
    <property type="match status" value="1"/>
</dbReference>
<dbReference type="PROSITE" id="PS50887">
    <property type="entry name" value="GGDEF"/>
    <property type="match status" value="1"/>
</dbReference>
<name>A0A239CRG0_9NOCA</name>
<dbReference type="SMART" id="SM00267">
    <property type="entry name" value="GGDEF"/>
    <property type="match status" value="1"/>
</dbReference>
<dbReference type="AlphaFoldDB" id="A0A239CRG0"/>
<dbReference type="InterPro" id="IPR029787">
    <property type="entry name" value="Nucleotide_cyclase"/>
</dbReference>
<feature type="transmembrane region" description="Helical" evidence="2">
    <location>
        <begin position="240"/>
        <end position="264"/>
    </location>
</feature>
<feature type="transmembrane region" description="Helical" evidence="2">
    <location>
        <begin position="12"/>
        <end position="33"/>
    </location>
</feature>
<gene>
    <name evidence="4" type="ORF">SAMN05421642_101163</name>
</gene>
<dbReference type="PANTHER" id="PTHR46663">
    <property type="entry name" value="DIGUANYLATE CYCLASE DGCT-RELATED"/>
    <property type="match status" value="1"/>
</dbReference>
<dbReference type="OrthoDB" id="23692at2"/>
<keyword evidence="2" id="KW-0472">Membrane</keyword>
<keyword evidence="5" id="KW-1185">Reference proteome</keyword>
<dbReference type="Gene3D" id="3.30.70.270">
    <property type="match status" value="1"/>
</dbReference>
<dbReference type="InterPro" id="IPR052163">
    <property type="entry name" value="DGC-Regulatory_Protein"/>
</dbReference>
<dbReference type="SUPFAM" id="SSF55073">
    <property type="entry name" value="Nucleotide cyclase"/>
    <property type="match status" value="1"/>
</dbReference>
<proteinExistence type="predicted"/>
<feature type="transmembrane region" description="Helical" evidence="2">
    <location>
        <begin position="133"/>
        <end position="152"/>
    </location>
</feature>
<organism evidence="4 5">
    <name type="scientific">Rhodococcoides kyotonense</name>
    <dbReference type="NCBI Taxonomy" id="398843"/>
    <lineage>
        <taxon>Bacteria</taxon>
        <taxon>Bacillati</taxon>
        <taxon>Actinomycetota</taxon>
        <taxon>Actinomycetes</taxon>
        <taxon>Mycobacteriales</taxon>
        <taxon>Nocardiaceae</taxon>
        <taxon>Rhodococcoides</taxon>
    </lineage>
</organism>
<sequence length="575" mass="61184">MFAPLGRRIVASLSAVVLVVVVVTSGLLSYPASVALDDAAQLVAGLAATVTCTYTGRRRRGSQRRWRLLMAAGMACWTAGMVVWATYRSILDTPLPSPSFADFGFFLFPVFAVPALLAVLGRTPRRTAIDSNHAWATSLLDGTVIVGSLFVLSWSTVLGQVARQDESDSLQFLVALMYPVTDLVLVVLVALLAVVPRILRRYRSQLALLGCGLVSLAVSDSVYAYLVAVGADSMPLLADAGFIAGPVLIALAATTPAVGASFVDQGTVVGSHSWPDRLASDRTQLLVPYALLATIGVVVAVQWIAGGGVDPVVLALFFVVVVLAIVRQVVTLLQNDTLLRKLSDAQTELLHRAHHDGLTGLLNRSAFDDHLARALERRTTHGQVGVLLLVDLDDFKGINDRLGHAAGDRSLQTLSRRLVDTVEVSHERGIVARFGGDEFTVLIPAGIDDGCAVAKAIVDAIRAPQAIEGRSVSIGASVGVVELDVFEHDVTADTLLRSADRAMYEAKKNGKAGVFAYDSDGTLRMVYNLSNTGAPFDWWGTRRTGQPGQGSRGINPNIVAGEPDPARLIGPPTRM</sequence>
<feature type="transmembrane region" description="Helical" evidence="2">
    <location>
        <begin position="99"/>
        <end position="121"/>
    </location>
</feature>
<keyword evidence="2" id="KW-1133">Transmembrane helix</keyword>
<feature type="transmembrane region" description="Helical" evidence="2">
    <location>
        <begin position="206"/>
        <end position="228"/>
    </location>
</feature>
<evidence type="ECO:0000256" key="1">
    <source>
        <dbReference type="SAM" id="MobiDB-lite"/>
    </source>
</evidence>
<feature type="region of interest" description="Disordered" evidence="1">
    <location>
        <begin position="540"/>
        <end position="575"/>
    </location>
</feature>
<evidence type="ECO:0000313" key="5">
    <source>
        <dbReference type="Proteomes" id="UP000198327"/>
    </source>
</evidence>
<feature type="domain" description="GGDEF" evidence="3">
    <location>
        <begin position="383"/>
        <end position="519"/>
    </location>
</feature>
<feature type="transmembrane region" description="Helical" evidence="2">
    <location>
        <begin position="311"/>
        <end position="333"/>
    </location>
</feature>
<dbReference type="NCBIfam" id="TIGR00254">
    <property type="entry name" value="GGDEF"/>
    <property type="match status" value="1"/>
</dbReference>
<feature type="transmembrane region" description="Helical" evidence="2">
    <location>
        <begin position="68"/>
        <end position="87"/>
    </location>
</feature>
<keyword evidence="2" id="KW-0812">Transmembrane</keyword>
<dbReference type="CDD" id="cd01949">
    <property type="entry name" value="GGDEF"/>
    <property type="match status" value="1"/>
</dbReference>
<dbReference type="Proteomes" id="UP000198327">
    <property type="component" value="Unassembled WGS sequence"/>
</dbReference>
<dbReference type="Pfam" id="PF00990">
    <property type="entry name" value="GGDEF"/>
    <property type="match status" value="1"/>
</dbReference>
<feature type="transmembrane region" description="Helical" evidence="2">
    <location>
        <begin position="39"/>
        <end position="56"/>
    </location>
</feature>